<dbReference type="AlphaFoldDB" id="A0A5C6LWF4"/>
<reference evidence="2 3" key="1">
    <citation type="submission" date="2019-08" db="EMBL/GenBank/DDBJ databases">
        <title>Whole genome sequencing of chitin degrading bacteria Chitinophaga pinensis YS16.</title>
        <authorList>
            <person name="Singh R.P."/>
            <person name="Manchanda G."/>
            <person name="Maurya I.K."/>
            <person name="Joshi N.K."/>
            <person name="Srivastava A.K."/>
        </authorList>
    </citation>
    <scope>NUCLEOTIDE SEQUENCE [LARGE SCALE GENOMIC DNA]</scope>
    <source>
        <strain evidence="2 3">YS-16</strain>
    </source>
</reference>
<evidence type="ECO:0000259" key="1">
    <source>
        <dbReference type="Pfam" id="PF13568"/>
    </source>
</evidence>
<protein>
    <submittedName>
        <fullName evidence="2">PorT family protein</fullName>
    </submittedName>
</protein>
<dbReference type="InterPro" id="IPR025665">
    <property type="entry name" value="Beta-barrel_OMP_2"/>
</dbReference>
<feature type="domain" description="Outer membrane protein beta-barrel" evidence="1">
    <location>
        <begin position="64"/>
        <end position="213"/>
    </location>
</feature>
<dbReference type="EMBL" id="VOHS01000004">
    <property type="protein sequence ID" value="TWW01551.1"/>
    <property type="molecule type" value="Genomic_DNA"/>
</dbReference>
<evidence type="ECO:0000313" key="2">
    <source>
        <dbReference type="EMBL" id="TWW01551.1"/>
    </source>
</evidence>
<gene>
    <name evidence="2" type="ORF">FEF09_06015</name>
</gene>
<dbReference type="Proteomes" id="UP000318815">
    <property type="component" value="Unassembled WGS sequence"/>
</dbReference>
<sequence>MAPISRLPATRQLRADRKTEGLNSPYIRKYGHRFCSAWQILYETNMKKLILSVMLAACVAFTANAQTLSFGVKGGLTISKLTQFNDAKVRPSIFAGGFANIAFNESMSLQPELLFSGQGTKYEPLNQTITYRLNYINIPVMFQYRIVPEFYLEAGPQLGFMVSGKTHAGKVTVDISDNTKAVDFGLGFGLGYQFPVGVGIAARYMFGLTNVFENSIDDNKNSVAQIGMFYTFKHQHTASKKRKR</sequence>
<name>A0A5C6LWF4_9BACT</name>
<comment type="caution">
    <text evidence="2">The sequence shown here is derived from an EMBL/GenBank/DDBJ whole genome shotgun (WGS) entry which is preliminary data.</text>
</comment>
<dbReference type="OrthoDB" id="947434at2"/>
<proteinExistence type="predicted"/>
<accession>A0A5C6LWF4</accession>
<dbReference type="Pfam" id="PF13568">
    <property type="entry name" value="OMP_b-brl_2"/>
    <property type="match status" value="1"/>
</dbReference>
<organism evidence="2 3">
    <name type="scientific">Chitinophaga pinensis</name>
    <dbReference type="NCBI Taxonomy" id="79329"/>
    <lineage>
        <taxon>Bacteria</taxon>
        <taxon>Pseudomonadati</taxon>
        <taxon>Bacteroidota</taxon>
        <taxon>Chitinophagia</taxon>
        <taxon>Chitinophagales</taxon>
        <taxon>Chitinophagaceae</taxon>
        <taxon>Chitinophaga</taxon>
    </lineage>
</organism>
<evidence type="ECO:0000313" key="3">
    <source>
        <dbReference type="Proteomes" id="UP000318815"/>
    </source>
</evidence>
<keyword evidence="3" id="KW-1185">Reference proteome</keyword>